<dbReference type="Gene3D" id="3.40.50.300">
    <property type="entry name" value="P-loop containing nucleotide triphosphate hydrolases"/>
    <property type="match status" value="1"/>
</dbReference>
<dbReference type="SUPFAM" id="SSF46689">
    <property type="entry name" value="Homeodomain-like"/>
    <property type="match status" value="1"/>
</dbReference>
<dbReference type="PANTHER" id="PTHR32071:SF122">
    <property type="entry name" value="SIGMA FACTOR"/>
    <property type="match status" value="1"/>
</dbReference>
<dbReference type="Pfam" id="PF00158">
    <property type="entry name" value="Sigma54_activat"/>
    <property type="match status" value="1"/>
</dbReference>
<evidence type="ECO:0000256" key="2">
    <source>
        <dbReference type="ARBA" id="ARBA00022840"/>
    </source>
</evidence>
<keyword evidence="1" id="KW-0547">Nucleotide-binding</keyword>
<dbReference type="InterPro" id="IPR003593">
    <property type="entry name" value="AAA+_ATPase"/>
</dbReference>
<dbReference type="PROSITE" id="PS50110">
    <property type="entry name" value="RESPONSE_REGULATORY"/>
    <property type="match status" value="1"/>
</dbReference>
<evidence type="ECO:0000256" key="4">
    <source>
        <dbReference type="ARBA" id="ARBA00023163"/>
    </source>
</evidence>
<dbReference type="InterPro" id="IPR011006">
    <property type="entry name" value="CheY-like_superfamily"/>
</dbReference>
<dbReference type="Gene3D" id="3.40.50.2300">
    <property type="match status" value="1"/>
</dbReference>
<dbReference type="Proteomes" id="UP001431776">
    <property type="component" value="Unassembled WGS sequence"/>
</dbReference>
<dbReference type="GO" id="GO:0005524">
    <property type="term" value="F:ATP binding"/>
    <property type="evidence" value="ECO:0007669"/>
    <property type="project" value="UniProtKB-KW"/>
</dbReference>
<dbReference type="GO" id="GO:0043565">
    <property type="term" value="F:sequence-specific DNA binding"/>
    <property type="evidence" value="ECO:0007669"/>
    <property type="project" value="InterPro"/>
</dbReference>
<dbReference type="SMART" id="SM00382">
    <property type="entry name" value="AAA"/>
    <property type="match status" value="1"/>
</dbReference>
<dbReference type="AlphaFoldDB" id="A0AAW6U6X0"/>
<dbReference type="CDD" id="cd00009">
    <property type="entry name" value="AAA"/>
    <property type="match status" value="1"/>
</dbReference>
<evidence type="ECO:0000313" key="8">
    <source>
        <dbReference type="EMBL" id="MDI6451788.1"/>
    </source>
</evidence>
<keyword evidence="3" id="KW-0805">Transcription regulation</keyword>
<evidence type="ECO:0000259" key="6">
    <source>
        <dbReference type="PROSITE" id="PS50045"/>
    </source>
</evidence>
<evidence type="ECO:0000256" key="1">
    <source>
        <dbReference type="ARBA" id="ARBA00022741"/>
    </source>
</evidence>
<feature type="domain" description="Sigma-54 factor interaction" evidence="6">
    <location>
        <begin position="146"/>
        <end position="375"/>
    </location>
</feature>
<name>A0AAW6U6X0_9BACT</name>
<dbReference type="Pfam" id="PF02954">
    <property type="entry name" value="HTH_8"/>
    <property type="match status" value="1"/>
</dbReference>
<dbReference type="InterPro" id="IPR009057">
    <property type="entry name" value="Homeodomain-like_sf"/>
</dbReference>
<dbReference type="InterPro" id="IPR058031">
    <property type="entry name" value="AAA_lid_NorR"/>
</dbReference>
<dbReference type="CDD" id="cd00156">
    <property type="entry name" value="REC"/>
    <property type="match status" value="1"/>
</dbReference>
<dbReference type="GO" id="GO:0000160">
    <property type="term" value="P:phosphorelay signal transduction system"/>
    <property type="evidence" value="ECO:0007669"/>
    <property type="project" value="InterPro"/>
</dbReference>
<dbReference type="Pfam" id="PF00072">
    <property type="entry name" value="Response_reg"/>
    <property type="match status" value="1"/>
</dbReference>
<accession>A0AAW6U6X0</accession>
<dbReference type="PROSITE" id="PS00676">
    <property type="entry name" value="SIGMA54_INTERACT_2"/>
    <property type="match status" value="1"/>
</dbReference>
<protein>
    <submittedName>
        <fullName evidence="8">Sigma-54 dependent transcriptional regulator</fullName>
    </submittedName>
</protein>
<dbReference type="InterPro" id="IPR025662">
    <property type="entry name" value="Sigma_54_int_dom_ATP-bd_1"/>
</dbReference>
<dbReference type="InterPro" id="IPR027417">
    <property type="entry name" value="P-loop_NTPase"/>
</dbReference>
<comment type="caution">
    <text evidence="8">The sequence shown here is derived from an EMBL/GenBank/DDBJ whole genome shotgun (WGS) entry which is preliminary data.</text>
</comment>
<proteinExistence type="predicted"/>
<evidence type="ECO:0000256" key="5">
    <source>
        <dbReference type="PROSITE-ProRule" id="PRU00169"/>
    </source>
</evidence>
<keyword evidence="2" id="KW-0067">ATP-binding</keyword>
<keyword evidence="4" id="KW-0804">Transcription</keyword>
<dbReference type="PRINTS" id="PR01590">
    <property type="entry name" value="HTHFIS"/>
</dbReference>
<dbReference type="InterPro" id="IPR025943">
    <property type="entry name" value="Sigma_54_int_dom_ATP-bd_2"/>
</dbReference>
<keyword evidence="5" id="KW-0597">Phosphoprotein</keyword>
<evidence type="ECO:0000256" key="3">
    <source>
        <dbReference type="ARBA" id="ARBA00023015"/>
    </source>
</evidence>
<keyword evidence="9" id="KW-1185">Reference proteome</keyword>
<dbReference type="SUPFAM" id="SSF52540">
    <property type="entry name" value="P-loop containing nucleoside triphosphate hydrolases"/>
    <property type="match status" value="1"/>
</dbReference>
<dbReference type="InterPro" id="IPR002197">
    <property type="entry name" value="HTH_Fis"/>
</dbReference>
<evidence type="ECO:0000259" key="7">
    <source>
        <dbReference type="PROSITE" id="PS50110"/>
    </source>
</evidence>
<dbReference type="SMART" id="SM00448">
    <property type="entry name" value="REC"/>
    <property type="match status" value="1"/>
</dbReference>
<dbReference type="PROSITE" id="PS50045">
    <property type="entry name" value="SIGMA54_INTERACT_4"/>
    <property type="match status" value="1"/>
</dbReference>
<organism evidence="8 9">
    <name type="scientific">Anaerobaca lacustris</name>
    <dbReference type="NCBI Taxonomy" id="3044600"/>
    <lineage>
        <taxon>Bacteria</taxon>
        <taxon>Pseudomonadati</taxon>
        <taxon>Planctomycetota</taxon>
        <taxon>Phycisphaerae</taxon>
        <taxon>Sedimentisphaerales</taxon>
        <taxon>Anaerobacaceae</taxon>
        <taxon>Anaerobaca</taxon>
    </lineage>
</organism>
<dbReference type="PROSITE" id="PS00675">
    <property type="entry name" value="SIGMA54_INTERACT_1"/>
    <property type="match status" value="1"/>
</dbReference>
<sequence length="449" mass="49400">MNSPDRQETILVVDDTPSTLEVLQRSLTAEGYITYTAPNAVDALGFLDGNAIDLVITDLKMPKLSGIDLIRHIRENYKNVAVMMITGYATVESAVEAVKSGAEEYVSKPFTDAELFAAVRRVLDKLKRRREAARRPVSRPDRAHGLVGESHAMQKVFAAIHKASSTSATVLITGESGSGKELVARAIHYGSARASAPFVPVNCGGIPEGLLESELFGYVRGAFTGAHESRAGFFQTADGGTIFLDEIGETSVAMQVKLLRVLQDKEVRMVGDSRGRKVDVRIIAATNKDLPGLIQSRVFREELYYRINVVAIEVPPLRARVGDIPLLVRHFAEKFASELRKPVPRFSERAMAALQDYAWPGNARELENAIQRLVVMNDDEVIEVPDLPSSARFSAQRTTVVNRTLAEVEAEHIRNVLASTGGNKTRAAQILGIDRKTLRKKTIEYHLDP</sequence>
<dbReference type="Pfam" id="PF25601">
    <property type="entry name" value="AAA_lid_14"/>
    <property type="match status" value="1"/>
</dbReference>
<dbReference type="SUPFAM" id="SSF52172">
    <property type="entry name" value="CheY-like"/>
    <property type="match status" value="1"/>
</dbReference>
<dbReference type="InterPro" id="IPR002078">
    <property type="entry name" value="Sigma_54_int"/>
</dbReference>
<dbReference type="PANTHER" id="PTHR32071">
    <property type="entry name" value="TRANSCRIPTIONAL REGULATORY PROTEIN"/>
    <property type="match status" value="1"/>
</dbReference>
<dbReference type="RefSeq" id="WP_349247195.1">
    <property type="nucleotide sequence ID" value="NZ_JASCXX010000055.1"/>
</dbReference>
<dbReference type="Gene3D" id="1.10.8.60">
    <property type="match status" value="1"/>
</dbReference>
<dbReference type="Gene3D" id="1.10.10.60">
    <property type="entry name" value="Homeodomain-like"/>
    <property type="match status" value="1"/>
</dbReference>
<dbReference type="InterPro" id="IPR001789">
    <property type="entry name" value="Sig_transdc_resp-reg_receiver"/>
</dbReference>
<dbReference type="EMBL" id="JASCXX010000055">
    <property type="protein sequence ID" value="MDI6451788.1"/>
    <property type="molecule type" value="Genomic_DNA"/>
</dbReference>
<feature type="modified residue" description="4-aspartylphosphate" evidence="5">
    <location>
        <position position="58"/>
    </location>
</feature>
<evidence type="ECO:0000313" key="9">
    <source>
        <dbReference type="Proteomes" id="UP001431776"/>
    </source>
</evidence>
<dbReference type="GO" id="GO:0006355">
    <property type="term" value="P:regulation of DNA-templated transcription"/>
    <property type="evidence" value="ECO:0007669"/>
    <property type="project" value="InterPro"/>
</dbReference>
<gene>
    <name evidence="8" type="ORF">QJ522_22190</name>
</gene>
<feature type="domain" description="Response regulatory" evidence="7">
    <location>
        <begin position="9"/>
        <end position="123"/>
    </location>
</feature>
<reference evidence="8" key="1">
    <citation type="submission" date="2023-05" db="EMBL/GenBank/DDBJ databases">
        <title>Anaerotaeda fermentans gen. nov., sp. nov., a novel anaerobic planctomycete of the new family within the order Sedimentisphaerales isolated from Taman Peninsula, Russia.</title>
        <authorList>
            <person name="Khomyakova M.A."/>
            <person name="Merkel A.Y."/>
            <person name="Slobodkin A.I."/>
        </authorList>
    </citation>
    <scope>NUCLEOTIDE SEQUENCE</scope>
    <source>
        <strain evidence="8">M17dextr</strain>
    </source>
</reference>
<dbReference type="FunFam" id="3.40.50.300:FF:000006">
    <property type="entry name" value="DNA-binding transcriptional regulator NtrC"/>
    <property type="match status" value="1"/>
</dbReference>